<dbReference type="InterPro" id="IPR017972">
    <property type="entry name" value="Cyt_P450_CS"/>
</dbReference>
<gene>
    <name evidence="7" type="ORF">TWF718_002312</name>
</gene>
<dbReference type="InterPro" id="IPR002401">
    <property type="entry name" value="Cyt_P450_E_grp-I"/>
</dbReference>
<evidence type="ECO:0000313" key="7">
    <source>
        <dbReference type="EMBL" id="KAK6331771.1"/>
    </source>
</evidence>
<sequence>MFAAGYKFPVSPRFYEWLGPNETFAVTPPSIHRAHRGLIAPMFTKSSVQKLDQILVKHAKKLAEAMSPKPKILGEDCKVLRTEVVTKPGDGVYIFKLLRRYANDMVTEYLIGESFGLLDSDERFSCLQQIIDTLANFQHVFFAWVISYTVVHFPTFLVNALVPSGFRGLKQVGFVVIDRLRAYYQKPVEARAKTNKTIYEAIIEGGSEMKLPENVVVADLLLIYLASIETTGGALAEALYRACVGSEVQARLHEELVKAFPNKTDEVTPAKAEKVQYLIAFLKEALRMGPPFPGRITRLTPKEGTTCQGKFIPGNTSVSMSAHLMHMDEDVYPNPRKFDPERWVGNSNPASLQEKYFVPFSKGPRACPASNFAWAEMITTVATVIRRYKVSLHSDNRRGEEWVDRITKTDVGDFIITSEEHDH</sequence>
<comment type="similarity">
    <text evidence="2 6">Belongs to the cytochrome P450 family.</text>
</comment>
<evidence type="ECO:0000313" key="8">
    <source>
        <dbReference type="Proteomes" id="UP001313282"/>
    </source>
</evidence>
<comment type="cofactor">
    <cofactor evidence="1 5">
        <name>heme</name>
        <dbReference type="ChEBI" id="CHEBI:30413"/>
    </cofactor>
</comment>
<evidence type="ECO:0000256" key="6">
    <source>
        <dbReference type="RuleBase" id="RU000461"/>
    </source>
</evidence>
<reference evidence="7 8" key="1">
    <citation type="submission" date="2019-10" db="EMBL/GenBank/DDBJ databases">
        <authorList>
            <person name="Palmer J.M."/>
        </authorList>
    </citation>
    <scope>NUCLEOTIDE SEQUENCE [LARGE SCALE GENOMIC DNA]</scope>
    <source>
        <strain evidence="7 8">TWF718</strain>
    </source>
</reference>
<dbReference type="Pfam" id="PF00067">
    <property type="entry name" value="p450"/>
    <property type="match status" value="1"/>
</dbReference>
<dbReference type="GO" id="GO:0020037">
    <property type="term" value="F:heme binding"/>
    <property type="evidence" value="ECO:0007669"/>
    <property type="project" value="InterPro"/>
</dbReference>
<keyword evidence="6" id="KW-0503">Monooxygenase</keyword>
<dbReference type="Proteomes" id="UP001313282">
    <property type="component" value="Unassembled WGS sequence"/>
</dbReference>
<dbReference type="InterPro" id="IPR036396">
    <property type="entry name" value="Cyt_P450_sf"/>
</dbReference>
<accession>A0AAN8R8N6</accession>
<dbReference type="AlphaFoldDB" id="A0AAN8R8N6"/>
<evidence type="ECO:0000256" key="5">
    <source>
        <dbReference type="PIRSR" id="PIRSR602401-1"/>
    </source>
</evidence>
<proteinExistence type="inferred from homology"/>
<dbReference type="PANTHER" id="PTHR24305:SF166">
    <property type="entry name" value="CYTOCHROME P450 12A4, MITOCHONDRIAL-RELATED"/>
    <property type="match status" value="1"/>
</dbReference>
<dbReference type="GO" id="GO:0004497">
    <property type="term" value="F:monooxygenase activity"/>
    <property type="evidence" value="ECO:0007669"/>
    <property type="project" value="UniProtKB-KW"/>
</dbReference>
<name>A0AAN8R8N6_9PEZI</name>
<comment type="caution">
    <text evidence="7">The sequence shown here is derived from an EMBL/GenBank/DDBJ whole genome shotgun (WGS) entry which is preliminary data.</text>
</comment>
<protein>
    <recommendedName>
        <fullName evidence="9">Cytochrome P450</fullName>
    </recommendedName>
</protein>
<keyword evidence="5 6" id="KW-0349">Heme</keyword>
<dbReference type="EMBL" id="JAVHNR010000010">
    <property type="protein sequence ID" value="KAK6331771.1"/>
    <property type="molecule type" value="Genomic_DNA"/>
</dbReference>
<keyword evidence="3 5" id="KW-0479">Metal-binding</keyword>
<dbReference type="InterPro" id="IPR050121">
    <property type="entry name" value="Cytochrome_P450_monoxygenase"/>
</dbReference>
<keyword evidence="6" id="KW-0560">Oxidoreductase</keyword>
<organism evidence="7 8">
    <name type="scientific">Orbilia javanica</name>
    <dbReference type="NCBI Taxonomy" id="47235"/>
    <lineage>
        <taxon>Eukaryota</taxon>
        <taxon>Fungi</taxon>
        <taxon>Dikarya</taxon>
        <taxon>Ascomycota</taxon>
        <taxon>Pezizomycotina</taxon>
        <taxon>Orbiliomycetes</taxon>
        <taxon>Orbiliales</taxon>
        <taxon>Orbiliaceae</taxon>
        <taxon>Orbilia</taxon>
    </lineage>
</organism>
<dbReference type="PRINTS" id="PR00463">
    <property type="entry name" value="EP450I"/>
</dbReference>
<dbReference type="PANTHER" id="PTHR24305">
    <property type="entry name" value="CYTOCHROME P450"/>
    <property type="match status" value="1"/>
</dbReference>
<feature type="binding site" description="axial binding residue" evidence="5">
    <location>
        <position position="367"/>
    </location>
    <ligand>
        <name>heme</name>
        <dbReference type="ChEBI" id="CHEBI:30413"/>
    </ligand>
    <ligandPart>
        <name>Fe</name>
        <dbReference type="ChEBI" id="CHEBI:18248"/>
    </ligandPart>
</feature>
<evidence type="ECO:0008006" key="9">
    <source>
        <dbReference type="Google" id="ProtNLM"/>
    </source>
</evidence>
<keyword evidence="4 5" id="KW-0408">Iron</keyword>
<evidence type="ECO:0000256" key="1">
    <source>
        <dbReference type="ARBA" id="ARBA00001971"/>
    </source>
</evidence>
<evidence type="ECO:0000256" key="2">
    <source>
        <dbReference type="ARBA" id="ARBA00010617"/>
    </source>
</evidence>
<evidence type="ECO:0000256" key="3">
    <source>
        <dbReference type="ARBA" id="ARBA00022723"/>
    </source>
</evidence>
<dbReference type="InterPro" id="IPR001128">
    <property type="entry name" value="Cyt_P450"/>
</dbReference>
<dbReference type="PROSITE" id="PS00086">
    <property type="entry name" value="CYTOCHROME_P450"/>
    <property type="match status" value="1"/>
</dbReference>
<dbReference type="Gene3D" id="1.10.630.10">
    <property type="entry name" value="Cytochrome P450"/>
    <property type="match status" value="1"/>
</dbReference>
<dbReference type="GO" id="GO:0005506">
    <property type="term" value="F:iron ion binding"/>
    <property type="evidence" value="ECO:0007669"/>
    <property type="project" value="InterPro"/>
</dbReference>
<dbReference type="CDD" id="cd11062">
    <property type="entry name" value="CYP58-like"/>
    <property type="match status" value="1"/>
</dbReference>
<evidence type="ECO:0000256" key="4">
    <source>
        <dbReference type="ARBA" id="ARBA00023004"/>
    </source>
</evidence>
<keyword evidence="8" id="KW-1185">Reference proteome</keyword>
<dbReference type="SUPFAM" id="SSF48264">
    <property type="entry name" value="Cytochrome P450"/>
    <property type="match status" value="1"/>
</dbReference>
<dbReference type="GO" id="GO:0016705">
    <property type="term" value="F:oxidoreductase activity, acting on paired donors, with incorporation or reduction of molecular oxygen"/>
    <property type="evidence" value="ECO:0007669"/>
    <property type="project" value="InterPro"/>
</dbReference>